<evidence type="ECO:0000313" key="1">
    <source>
        <dbReference type="EMBL" id="EKX72558.1"/>
    </source>
</evidence>
<dbReference type="GeneID" id="15805102"/>
<comment type="caution">
    <text evidence="1">The sequence shown here is derived from an EMBL/GenBank/DDBJ whole genome shotgun (WGS) entry which is preliminary data.</text>
</comment>
<dbReference type="VEuPathDB" id="PiroplasmaDB:BEWA_050260"/>
<sequence>MSTEGIDIRKKCPEGKSLGTCQDDSQVEAKRGRLRDVDNRETGYKYCRHKYDSHKLWIDQVTYGNQPIKIEGNDGKKSISFSDIHPKVWEVTTYYSFEHDNGKTTIKVPLALRVQSNTSEYNCGNYCWYENLGRDNLTWRSISSTQNFPEDDPGKGGNEFKNKLDELACKLHKLHIVDIYKISNYKCACGKANVTVTPITDKNDGDLKGYIKYEYSYASDKNFVRYKRVNIKDGDDDKLLTLNKDTPKLSAYYWDQDEKRRKKPLLMEVHVQRFSGIPVIVSNNGDSDSKQWTMIMPESGELQLKGDELKKALHKQSANFSDL</sequence>
<proteinExistence type="predicted"/>
<dbReference type="eggNOG" id="KOG1366">
    <property type="taxonomic scope" value="Eukaryota"/>
</dbReference>
<dbReference type="EMBL" id="ACOU01000007">
    <property type="protein sequence ID" value="EKX72558.1"/>
    <property type="molecule type" value="Genomic_DNA"/>
</dbReference>
<protein>
    <submittedName>
        <fullName evidence="1">Uncharacterized protein</fullName>
    </submittedName>
</protein>
<keyword evidence="2" id="KW-1185">Reference proteome</keyword>
<gene>
    <name evidence="1" type="ORF">BEWA_050260</name>
</gene>
<evidence type="ECO:0000313" key="2">
    <source>
        <dbReference type="Proteomes" id="UP000031512"/>
    </source>
</evidence>
<reference evidence="1 2" key="1">
    <citation type="journal article" date="2012" name="BMC Genomics">
        <title>Comparative genomic analysis and phylogenetic position of Theileria equi.</title>
        <authorList>
            <person name="Kappmeyer L.S."/>
            <person name="Thiagarajan M."/>
            <person name="Herndon D.R."/>
            <person name="Ramsay J.D."/>
            <person name="Caler E."/>
            <person name="Djikeng A."/>
            <person name="Gillespie J.J."/>
            <person name="Lau A.O."/>
            <person name="Roalson E.H."/>
            <person name="Silva J.C."/>
            <person name="Silva M.G."/>
            <person name="Suarez C.E."/>
            <person name="Ueti M.W."/>
            <person name="Nene V.M."/>
            <person name="Mealey R.H."/>
            <person name="Knowles D.P."/>
            <person name="Brayton K.A."/>
        </authorList>
    </citation>
    <scope>NUCLEOTIDE SEQUENCE [LARGE SCALE GENOMIC DNA]</scope>
    <source>
        <strain evidence="1 2">WA</strain>
    </source>
</reference>
<dbReference type="KEGG" id="beq:BEWA_050260"/>
<accession>L1LBK5</accession>
<dbReference type="RefSeq" id="XP_004832010.1">
    <property type="nucleotide sequence ID" value="XM_004831953.1"/>
</dbReference>
<dbReference type="Proteomes" id="UP000031512">
    <property type="component" value="Unassembled WGS sequence"/>
</dbReference>
<dbReference type="STRING" id="1537102.L1LBK5"/>
<name>L1LBK5_THEEQ</name>
<organism evidence="1 2">
    <name type="scientific">Theileria equi strain WA</name>
    <dbReference type="NCBI Taxonomy" id="1537102"/>
    <lineage>
        <taxon>Eukaryota</taxon>
        <taxon>Sar</taxon>
        <taxon>Alveolata</taxon>
        <taxon>Apicomplexa</taxon>
        <taxon>Aconoidasida</taxon>
        <taxon>Piroplasmida</taxon>
        <taxon>Theileriidae</taxon>
        <taxon>Theileria</taxon>
    </lineage>
</organism>
<dbReference type="AlphaFoldDB" id="L1LBK5"/>